<protein>
    <submittedName>
        <fullName evidence="1">Uncharacterized protein</fullName>
    </submittedName>
</protein>
<organism evidence="1 2">
    <name type="scientific">Chryseobacterium nepalense</name>
    <dbReference type="NCBI Taxonomy" id="1854498"/>
    <lineage>
        <taxon>Bacteria</taxon>
        <taxon>Pseudomonadati</taxon>
        <taxon>Bacteroidota</taxon>
        <taxon>Flavobacteriia</taxon>
        <taxon>Flavobacteriales</taxon>
        <taxon>Weeksellaceae</taxon>
        <taxon>Chryseobacterium group</taxon>
        <taxon>Chryseobacterium</taxon>
    </lineage>
</organism>
<gene>
    <name evidence="1" type="ORF">M0D58_17570</name>
</gene>
<accession>A0ABY4K6K4</accession>
<evidence type="ECO:0000313" key="1">
    <source>
        <dbReference type="EMBL" id="UPQ75840.1"/>
    </source>
</evidence>
<sequence>MKITAKKEQDGLILAKELEQGNEIYSAILWISNASSLKLMFGVEEHTDDIVRQFKESVEDIIVKNNLSIDLDEVEIKRSDDDTFKLIRSLISTSSGYSSISLSGNFVNGIRTPDCFVYRLL</sequence>
<name>A0ABY4K6K4_9FLAO</name>
<reference evidence="1" key="1">
    <citation type="submission" date="2022-04" db="EMBL/GenBank/DDBJ databases">
        <title>Evolutionary, genomic, and biogeographic characterization of Chryseobacterium nepalense represented by a plastic-degrading bacterium AC3.</title>
        <authorList>
            <person name="Yin Z."/>
            <person name="Liu X."/>
            <person name="Wang D."/>
            <person name="Xie Z."/>
        </authorList>
    </citation>
    <scope>NUCLEOTIDE SEQUENCE</scope>
    <source>
        <strain evidence="1">AC3</strain>
    </source>
</reference>
<evidence type="ECO:0000313" key="2">
    <source>
        <dbReference type="Proteomes" id="UP000830552"/>
    </source>
</evidence>
<dbReference type="Proteomes" id="UP000830552">
    <property type="component" value="Chromosome"/>
</dbReference>
<proteinExistence type="predicted"/>
<dbReference type="RefSeq" id="WP_248392159.1">
    <property type="nucleotide sequence ID" value="NZ_CP096203.1"/>
</dbReference>
<keyword evidence="2" id="KW-1185">Reference proteome</keyword>
<dbReference type="EMBL" id="CP096203">
    <property type="protein sequence ID" value="UPQ75840.1"/>
    <property type="molecule type" value="Genomic_DNA"/>
</dbReference>